<dbReference type="SMART" id="SM00342">
    <property type="entry name" value="HTH_ARAC"/>
    <property type="match status" value="1"/>
</dbReference>
<feature type="domain" description="HTH araC/xylS-type" evidence="5">
    <location>
        <begin position="200"/>
        <end position="298"/>
    </location>
</feature>
<proteinExistence type="predicted"/>
<dbReference type="InterPro" id="IPR050204">
    <property type="entry name" value="AraC_XylS_family_regulators"/>
</dbReference>
<evidence type="ECO:0000313" key="6">
    <source>
        <dbReference type="EMBL" id="MBK6004803.1"/>
    </source>
</evidence>
<reference evidence="6" key="2">
    <citation type="submission" date="2021-01" db="EMBL/GenBank/DDBJ databases">
        <authorList>
            <person name="Kang M."/>
        </authorList>
    </citation>
    <scope>NUCLEOTIDE SEQUENCE</scope>
    <source>
        <strain evidence="6">KACC 17527</strain>
    </source>
</reference>
<evidence type="ECO:0000259" key="5">
    <source>
        <dbReference type="PROSITE" id="PS01124"/>
    </source>
</evidence>
<comment type="caution">
    <text evidence="6">The sequence shown here is derived from an EMBL/GenBank/DDBJ whole genome shotgun (WGS) entry which is preliminary data.</text>
</comment>
<keyword evidence="3" id="KW-0804">Transcription</keyword>
<dbReference type="RefSeq" id="WP_201166181.1">
    <property type="nucleotide sequence ID" value="NZ_JAEPWM010000001.1"/>
</dbReference>
<gene>
    <name evidence="6" type="ORF">JJB11_01760</name>
</gene>
<sequence>MAAATQKDAIAMLETTLTCSPGPTIPNQDARWPAPSIHVAYLGPDDIGALRVRDSLDILVPTVQARLFATFRDDAGRERTAFVRAPLVSVVPPGLPHALVDEPGPRTLVLSIAAPLFTGLARAALEGAEPPVLEPHAAADPLLREIGNAVEDDLRRQRTPGAAYLESLAMVLAAHVARLHAAVAGRRPGIAGGLAPHKLRRVHEFIADHLAEPIRVEELARTVHLSPFHFARMFKQSTGRSPHLHILMQRVERAKHLLADSDAALVDVAAEAGFRTQGHFTGVFHHYTGWTPRMFRLNSRDSSRTDGPVAPPMHPRVRGPETMEWGQP</sequence>
<evidence type="ECO:0000313" key="7">
    <source>
        <dbReference type="Proteomes" id="UP000630528"/>
    </source>
</evidence>
<dbReference type="PANTHER" id="PTHR46796">
    <property type="entry name" value="HTH-TYPE TRANSCRIPTIONAL ACTIVATOR RHAS-RELATED"/>
    <property type="match status" value="1"/>
</dbReference>
<name>A0A934WKX1_9BURK</name>
<dbReference type="GO" id="GO:0043565">
    <property type="term" value="F:sequence-specific DNA binding"/>
    <property type="evidence" value="ECO:0007669"/>
    <property type="project" value="InterPro"/>
</dbReference>
<dbReference type="EMBL" id="JAEPWM010000001">
    <property type="protein sequence ID" value="MBK6004803.1"/>
    <property type="molecule type" value="Genomic_DNA"/>
</dbReference>
<organism evidence="6 7">
    <name type="scientific">Ramlibacter ginsenosidimutans</name>
    <dbReference type="NCBI Taxonomy" id="502333"/>
    <lineage>
        <taxon>Bacteria</taxon>
        <taxon>Pseudomonadati</taxon>
        <taxon>Pseudomonadota</taxon>
        <taxon>Betaproteobacteria</taxon>
        <taxon>Burkholderiales</taxon>
        <taxon>Comamonadaceae</taxon>
        <taxon>Ramlibacter</taxon>
    </lineage>
</organism>
<dbReference type="PROSITE" id="PS01124">
    <property type="entry name" value="HTH_ARAC_FAMILY_2"/>
    <property type="match status" value="1"/>
</dbReference>
<keyword evidence="1" id="KW-0805">Transcription regulation</keyword>
<dbReference type="InterPro" id="IPR018060">
    <property type="entry name" value="HTH_AraC"/>
</dbReference>
<evidence type="ECO:0000256" key="4">
    <source>
        <dbReference type="SAM" id="MobiDB-lite"/>
    </source>
</evidence>
<dbReference type="AlphaFoldDB" id="A0A934WKX1"/>
<dbReference type="Pfam" id="PF12833">
    <property type="entry name" value="HTH_18"/>
    <property type="match status" value="1"/>
</dbReference>
<dbReference type="InterPro" id="IPR009057">
    <property type="entry name" value="Homeodomain-like_sf"/>
</dbReference>
<dbReference type="Proteomes" id="UP000630528">
    <property type="component" value="Unassembled WGS sequence"/>
</dbReference>
<reference evidence="6" key="1">
    <citation type="journal article" date="2012" name="J. Microbiol. Biotechnol.">
        <title>Ramlibacter ginsenosidimutans sp. nov., with ginsenoside-converting activity.</title>
        <authorList>
            <person name="Wang L."/>
            <person name="An D.S."/>
            <person name="Kim S.G."/>
            <person name="Jin F.X."/>
            <person name="Kim S.C."/>
            <person name="Lee S.T."/>
            <person name="Im W.T."/>
        </authorList>
    </citation>
    <scope>NUCLEOTIDE SEQUENCE</scope>
    <source>
        <strain evidence="6">KACC 17527</strain>
    </source>
</reference>
<feature type="region of interest" description="Disordered" evidence="4">
    <location>
        <begin position="298"/>
        <end position="328"/>
    </location>
</feature>
<dbReference type="Gene3D" id="1.10.10.60">
    <property type="entry name" value="Homeodomain-like"/>
    <property type="match status" value="2"/>
</dbReference>
<dbReference type="GO" id="GO:0003700">
    <property type="term" value="F:DNA-binding transcription factor activity"/>
    <property type="evidence" value="ECO:0007669"/>
    <property type="project" value="InterPro"/>
</dbReference>
<protein>
    <submittedName>
        <fullName evidence="6">Helix-turn-helix transcriptional regulator</fullName>
    </submittedName>
</protein>
<accession>A0A934WKX1</accession>
<evidence type="ECO:0000256" key="2">
    <source>
        <dbReference type="ARBA" id="ARBA00023125"/>
    </source>
</evidence>
<evidence type="ECO:0000256" key="1">
    <source>
        <dbReference type="ARBA" id="ARBA00023015"/>
    </source>
</evidence>
<dbReference type="SUPFAM" id="SSF46689">
    <property type="entry name" value="Homeodomain-like"/>
    <property type="match status" value="2"/>
</dbReference>
<evidence type="ECO:0000256" key="3">
    <source>
        <dbReference type="ARBA" id="ARBA00023163"/>
    </source>
</evidence>
<dbReference type="PANTHER" id="PTHR46796:SF6">
    <property type="entry name" value="ARAC SUBFAMILY"/>
    <property type="match status" value="1"/>
</dbReference>
<keyword evidence="2" id="KW-0238">DNA-binding</keyword>
<keyword evidence="7" id="KW-1185">Reference proteome</keyword>